<sequence length="370" mass="40871">MAELAVIVPTFNEKANVLPLIEAVDRALAGIEYEIVFVDDDSLDGTSEHVRAVAQANPRVRILQRINRKGLASAVIEGMMSTSAPYLAVIDGDMQHDERVLPQMLAKLKQQQLDIVVGSRHVEGGGMGDFSKSRVLLSNAGKALSRSISKTPVSDPMSGFFLLDRRFLDDVVRELSSTGFKILLDLLASARRPVKLGEVGYTFRLRERGESKLNIIVSLEYLRLLLDKWVGAYVPVTYLIFGVVGAFGVLVNLAIIFLLLRFGIEFSQAFIWSSSLVIAVNFFLNNALTFRSRRLQGAGLIVGLVLFYLACLIGLVVNLGIANSLREKGFPLWLSGLTGVTLSSVWNYWVTSILVWRAHRRGLRRPALPA</sequence>
<name>A0A7S7NTX6_PALFE</name>
<dbReference type="InterPro" id="IPR007267">
    <property type="entry name" value="GtrA_DPMS_TM"/>
</dbReference>
<dbReference type="InterPro" id="IPR029044">
    <property type="entry name" value="Nucleotide-diphossugar_trans"/>
</dbReference>
<dbReference type="GO" id="GO:0016020">
    <property type="term" value="C:membrane"/>
    <property type="evidence" value="ECO:0007669"/>
    <property type="project" value="UniProtKB-SubCell"/>
</dbReference>
<dbReference type="InterPro" id="IPR039528">
    <property type="entry name" value="DPM1-like"/>
</dbReference>
<organism evidence="11 12">
    <name type="scientific">Paludibaculum fermentans</name>
    <dbReference type="NCBI Taxonomy" id="1473598"/>
    <lineage>
        <taxon>Bacteria</taxon>
        <taxon>Pseudomonadati</taxon>
        <taxon>Acidobacteriota</taxon>
        <taxon>Terriglobia</taxon>
        <taxon>Bryobacterales</taxon>
        <taxon>Bryobacteraceae</taxon>
        <taxon>Paludibaculum</taxon>
    </lineage>
</organism>
<comment type="subcellular location">
    <subcellularLocation>
        <location evidence="1">Membrane</location>
        <topology evidence="1">Multi-pass membrane protein</topology>
    </subcellularLocation>
</comment>
<reference evidence="11 12" key="1">
    <citation type="submission" date="2020-10" db="EMBL/GenBank/DDBJ databases">
        <title>Complete genome sequence of Paludibaculum fermentans P105T, a facultatively anaerobic acidobacterium capable of dissimilatory Fe(III) reduction.</title>
        <authorList>
            <person name="Dedysh S.N."/>
            <person name="Beletsky A.V."/>
            <person name="Kulichevskaya I.S."/>
            <person name="Mardanov A.V."/>
            <person name="Ravin N.V."/>
        </authorList>
    </citation>
    <scope>NUCLEOTIDE SEQUENCE [LARGE SCALE GENOMIC DNA]</scope>
    <source>
        <strain evidence="11 12">P105</strain>
    </source>
</reference>
<dbReference type="GO" id="GO:0009247">
    <property type="term" value="P:glycolipid biosynthetic process"/>
    <property type="evidence" value="ECO:0007669"/>
    <property type="project" value="TreeGrafter"/>
</dbReference>
<accession>A0A7S7NTX6</accession>
<dbReference type="Proteomes" id="UP000593892">
    <property type="component" value="Chromosome"/>
</dbReference>
<dbReference type="AlphaFoldDB" id="A0A7S7NTX6"/>
<feature type="transmembrane region" description="Helical" evidence="8">
    <location>
        <begin position="333"/>
        <end position="356"/>
    </location>
</feature>
<feature type="domain" description="Glycosyltransferase 2-like" evidence="9">
    <location>
        <begin position="6"/>
        <end position="170"/>
    </location>
</feature>
<dbReference type="PANTHER" id="PTHR43398">
    <property type="entry name" value="DOLICHOL-PHOSPHATE MANNOSYLTRANSFERASE SUBUNIT 1"/>
    <property type="match status" value="1"/>
</dbReference>
<keyword evidence="5 8" id="KW-0812">Transmembrane</keyword>
<evidence type="ECO:0000313" key="11">
    <source>
        <dbReference type="EMBL" id="QOY89750.1"/>
    </source>
</evidence>
<evidence type="ECO:0000313" key="12">
    <source>
        <dbReference type="Proteomes" id="UP000593892"/>
    </source>
</evidence>
<feature type="transmembrane region" description="Helical" evidence="8">
    <location>
        <begin position="238"/>
        <end position="264"/>
    </location>
</feature>
<keyword evidence="4 11" id="KW-0808">Transferase</keyword>
<dbReference type="EMBL" id="CP063849">
    <property type="protein sequence ID" value="QOY89750.1"/>
    <property type="molecule type" value="Genomic_DNA"/>
</dbReference>
<dbReference type="SUPFAM" id="SSF53448">
    <property type="entry name" value="Nucleotide-diphospho-sugar transferases"/>
    <property type="match status" value="1"/>
</dbReference>
<keyword evidence="7 8" id="KW-0472">Membrane</keyword>
<dbReference type="GO" id="GO:0004582">
    <property type="term" value="F:dolichyl-phosphate beta-D-mannosyltransferase activity"/>
    <property type="evidence" value="ECO:0007669"/>
    <property type="project" value="InterPro"/>
</dbReference>
<keyword evidence="3" id="KW-0328">Glycosyltransferase</keyword>
<proteinExistence type="inferred from homology"/>
<dbReference type="RefSeq" id="WP_194451412.1">
    <property type="nucleotide sequence ID" value="NZ_CP063849.1"/>
</dbReference>
<feature type="transmembrane region" description="Helical" evidence="8">
    <location>
        <begin position="270"/>
        <end position="288"/>
    </location>
</feature>
<evidence type="ECO:0000256" key="4">
    <source>
        <dbReference type="ARBA" id="ARBA00022679"/>
    </source>
</evidence>
<protein>
    <submittedName>
        <fullName evidence="11">Glycosyltransferase family 2 protein</fullName>
    </submittedName>
</protein>
<evidence type="ECO:0000256" key="1">
    <source>
        <dbReference type="ARBA" id="ARBA00004141"/>
    </source>
</evidence>
<dbReference type="GO" id="GO:0000271">
    <property type="term" value="P:polysaccharide biosynthetic process"/>
    <property type="evidence" value="ECO:0007669"/>
    <property type="project" value="InterPro"/>
</dbReference>
<dbReference type="KEGG" id="pfer:IRI77_07305"/>
<comment type="similarity">
    <text evidence="2">Belongs to the glycosyltransferase 2 family.</text>
</comment>
<evidence type="ECO:0000256" key="8">
    <source>
        <dbReference type="SAM" id="Phobius"/>
    </source>
</evidence>
<dbReference type="Pfam" id="PF00535">
    <property type="entry name" value="Glycos_transf_2"/>
    <property type="match status" value="1"/>
</dbReference>
<keyword evidence="6 8" id="KW-1133">Transmembrane helix</keyword>
<evidence type="ECO:0000256" key="2">
    <source>
        <dbReference type="ARBA" id="ARBA00006739"/>
    </source>
</evidence>
<dbReference type="Pfam" id="PF04138">
    <property type="entry name" value="GtrA_DPMS_TM"/>
    <property type="match status" value="1"/>
</dbReference>
<dbReference type="InterPro" id="IPR001173">
    <property type="entry name" value="Glyco_trans_2-like"/>
</dbReference>
<evidence type="ECO:0000259" key="9">
    <source>
        <dbReference type="Pfam" id="PF00535"/>
    </source>
</evidence>
<evidence type="ECO:0000256" key="5">
    <source>
        <dbReference type="ARBA" id="ARBA00022692"/>
    </source>
</evidence>
<gene>
    <name evidence="11" type="ORF">IRI77_07305</name>
</gene>
<evidence type="ECO:0000259" key="10">
    <source>
        <dbReference type="Pfam" id="PF04138"/>
    </source>
</evidence>
<dbReference type="Gene3D" id="3.90.550.10">
    <property type="entry name" value="Spore Coat Polysaccharide Biosynthesis Protein SpsA, Chain A"/>
    <property type="match status" value="1"/>
</dbReference>
<keyword evidence="12" id="KW-1185">Reference proteome</keyword>
<evidence type="ECO:0000256" key="7">
    <source>
        <dbReference type="ARBA" id="ARBA00023136"/>
    </source>
</evidence>
<feature type="transmembrane region" description="Helical" evidence="8">
    <location>
        <begin position="300"/>
        <end position="321"/>
    </location>
</feature>
<dbReference type="CDD" id="cd06442">
    <property type="entry name" value="DPM1_like"/>
    <property type="match status" value="1"/>
</dbReference>
<dbReference type="PANTHER" id="PTHR43398:SF1">
    <property type="entry name" value="DOLICHOL-PHOSPHATE MANNOSYLTRANSFERASE SUBUNIT 1"/>
    <property type="match status" value="1"/>
</dbReference>
<evidence type="ECO:0000256" key="3">
    <source>
        <dbReference type="ARBA" id="ARBA00022676"/>
    </source>
</evidence>
<evidence type="ECO:0000256" key="6">
    <source>
        <dbReference type="ARBA" id="ARBA00022989"/>
    </source>
</evidence>
<feature type="domain" description="GtrA/DPMS transmembrane" evidence="10">
    <location>
        <begin position="241"/>
        <end position="356"/>
    </location>
</feature>